<feature type="region of interest" description="Disordered" evidence="1">
    <location>
        <begin position="1"/>
        <end position="23"/>
    </location>
</feature>
<dbReference type="EMBL" id="LXQA011390779">
    <property type="protein sequence ID" value="MCI95568.1"/>
    <property type="molecule type" value="Genomic_DNA"/>
</dbReference>
<dbReference type="AlphaFoldDB" id="A0A392W4K1"/>
<sequence>GARESEKSSEVTQRTSGTRVSKPSCEVMYLARRATPRWASL</sequence>
<reference evidence="2 3" key="1">
    <citation type="journal article" date="2018" name="Front. Plant Sci.">
        <title>Red Clover (Trifolium pratense) and Zigzag Clover (T. medium) - A Picture of Genomic Similarities and Differences.</title>
        <authorList>
            <person name="Dluhosova J."/>
            <person name="Istvanek J."/>
            <person name="Nedelnik J."/>
            <person name="Repkova J."/>
        </authorList>
    </citation>
    <scope>NUCLEOTIDE SEQUENCE [LARGE SCALE GENOMIC DNA]</scope>
    <source>
        <strain evidence="3">cv. 10/8</strain>
        <tissue evidence="2">Leaf</tissue>
    </source>
</reference>
<feature type="compositionally biased region" description="Polar residues" evidence="1">
    <location>
        <begin position="10"/>
        <end position="21"/>
    </location>
</feature>
<evidence type="ECO:0000313" key="2">
    <source>
        <dbReference type="EMBL" id="MCI95568.1"/>
    </source>
</evidence>
<protein>
    <submittedName>
        <fullName evidence="2">Uncharacterized protein</fullName>
    </submittedName>
</protein>
<name>A0A392W4K1_9FABA</name>
<dbReference type="Proteomes" id="UP000265520">
    <property type="component" value="Unassembled WGS sequence"/>
</dbReference>
<accession>A0A392W4K1</accession>
<evidence type="ECO:0000256" key="1">
    <source>
        <dbReference type="SAM" id="MobiDB-lite"/>
    </source>
</evidence>
<proteinExistence type="predicted"/>
<feature type="non-terminal residue" evidence="2">
    <location>
        <position position="1"/>
    </location>
</feature>
<evidence type="ECO:0000313" key="3">
    <source>
        <dbReference type="Proteomes" id="UP000265520"/>
    </source>
</evidence>
<comment type="caution">
    <text evidence="2">The sequence shown here is derived from an EMBL/GenBank/DDBJ whole genome shotgun (WGS) entry which is preliminary data.</text>
</comment>
<organism evidence="2 3">
    <name type="scientific">Trifolium medium</name>
    <dbReference type="NCBI Taxonomy" id="97028"/>
    <lineage>
        <taxon>Eukaryota</taxon>
        <taxon>Viridiplantae</taxon>
        <taxon>Streptophyta</taxon>
        <taxon>Embryophyta</taxon>
        <taxon>Tracheophyta</taxon>
        <taxon>Spermatophyta</taxon>
        <taxon>Magnoliopsida</taxon>
        <taxon>eudicotyledons</taxon>
        <taxon>Gunneridae</taxon>
        <taxon>Pentapetalae</taxon>
        <taxon>rosids</taxon>
        <taxon>fabids</taxon>
        <taxon>Fabales</taxon>
        <taxon>Fabaceae</taxon>
        <taxon>Papilionoideae</taxon>
        <taxon>50 kb inversion clade</taxon>
        <taxon>NPAAA clade</taxon>
        <taxon>Hologalegina</taxon>
        <taxon>IRL clade</taxon>
        <taxon>Trifolieae</taxon>
        <taxon>Trifolium</taxon>
    </lineage>
</organism>
<keyword evidence="3" id="KW-1185">Reference proteome</keyword>